<comment type="caution">
    <text evidence="7">The sequence shown here is derived from an EMBL/GenBank/DDBJ whole genome shotgun (WGS) entry which is preliminary data.</text>
</comment>
<dbReference type="Proteomes" id="UP001595967">
    <property type="component" value="Unassembled WGS sequence"/>
</dbReference>
<dbReference type="Pfam" id="PF00672">
    <property type="entry name" value="HAMP"/>
    <property type="match status" value="1"/>
</dbReference>
<reference evidence="8" key="1">
    <citation type="journal article" date="2019" name="Int. J. Syst. Evol. Microbiol.">
        <title>The Global Catalogue of Microorganisms (GCM) 10K type strain sequencing project: providing services to taxonomists for standard genome sequencing and annotation.</title>
        <authorList>
            <consortium name="The Broad Institute Genomics Platform"/>
            <consortium name="The Broad Institute Genome Sequencing Center for Infectious Disease"/>
            <person name="Wu L."/>
            <person name="Ma J."/>
        </authorList>
    </citation>
    <scope>NUCLEOTIDE SEQUENCE [LARGE SCALE GENOMIC DNA]</scope>
    <source>
        <strain evidence="8">JCM 11650</strain>
    </source>
</reference>
<feature type="transmembrane region" description="Helical" evidence="4">
    <location>
        <begin position="185"/>
        <end position="208"/>
    </location>
</feature>
<evidence type="ECO:0000256" key="1">
    <source>
        <dbReference type="ARBA" id="ARBA00022481"/>
    </source>
</evidence>
<dbReference type="SMART" id="SM00283">
    <property type="entry name" value="MA"/>
    <property type="match status" value="1"/>
</dbReference>
<feature type="domain" description="Methyl-accepting transducer" evidence="5">
    <location>
        <begin position="266"/>
        <end position="495"/>
    </location>
</feature>
<evidence type="ECO:0000259" key="5">
    <source>
        <dbReference type="PROSITE" id="PS50111"/>
    </source>
</evidence>
<dbReference type="Pfam" id="PF00015">
    <property type="entry name" value="MCPsignal"/>
    <property type="match status" value="1"/>
</dbReference>
<dbReference type="PANTHER" id="PTHR43531:SF14">
    <property type="entry name" value="METHYL-ACCEPTING CHEMOTAXIS PROTEIN I-RELATED"/>
    <property type="match status" value="1"/>
</dbReference>
<dbReference type="PANTHER" id="PTHR43531">
    <property type="entry name" value="PROTEIN ICFG"/>
    <property type="match status" value="1"/>
</dbReference>
<evidence type="ECO:0000313" key="7">
    <source>
        <dbReference type="EMBL" id="MFC4621022.1"/>
    </source>
</evidence>
<dbReference type="SMART" id="SM00304">
    <property type="entry name" value="HAMP"/>
    <property type="match status" value="1"/>
</dbReference>
<proteinExistence type="inferred from homology"/>
<evidence type="ECO:0000313" key="8">
    <source>
        <dbReference type="Proteomes" id="UP001595967"/>
    </source>
</evidence>
<dbReference type="SUPFAM" id="SSF58104">
    <property type="entry name" value="Methyl-accepting chemotaxis protein (MCP) signaling domain"/>
    <property type="match status" value="1"/>
</dbReference>
<evidence type="ECO:0000256" key="2">
    <source>
        <dbReference type="ARBA" id="ARBA00029447"/>
    </source>
</evidence>
<keyword evidence="8" id="KW-1185">Reference proteome</keyword>
<evidence type="ECO:0000259" key="6">
    <source>
        <dbReference type="PROSITE" id="PS50885"/>
    </source>
</evidence>
<sequence>MQINDIRVSHKLWATILGLLLVLPTVAGLTLWRFAHVVDKANQQIAHAEQAITDAVQWRGIVDTNIERTLAAILVTDDATAKLFSSRQEAGSVVSAAIQKRINANAQSDADKRVLEQIGQERSKVLALLKKIPQARAEGTTHTLVYQELMPVFDNYLQGFDAFVKLQEAQRDTALQDAAAARRSALWAGAAGFVLLFAIGVLLTWALVRTITQPLNQVIRATERMGEGDLTVQTHDRRRDEFGVLLQALSHMAGQLQTVIGEVHQGINTVSLASSEIANGNQDLSMRTEQTASSLQQTSASMEQITATVTQSVETAQQANLLAGQSAQAAQRGSAVMEQVVSSMARITESSRKINDIIGVIDGIAFQTNILALNAAVEAARAGEQGRGFAVVASEVRALAGRSADAAKEIKTLIGASVDTVQTGSAQVAEAGQTMDEIVQGVRRVGDLISEITASAGEQRDGITRVNVAVTQLDQMTQQNAALVEESAAAAASLREQATRLEQVISIFDVGNATRRTPPALTV</sequence>
<dbReference type="RefSeq" id="WP_377723550.1">
    <property type="nucleotide sequence ID" value="NZ_JBHSEW010000001.1"/>
</dbReference>
<keyword evidence="4" id="KW-0812">Transmembrane</keyword>
<organism evidence="7 8">
    <name type="scientific">Comamonas nitrativorans</name>
    <dbReference type="NCBI Taxonomy" id="108437"/>
    <lineage>
        <taxon>Bacteria</taxon>
        <taxon>Pseudomonadati</taxon>
        <taxon>Pseudomonadota</taxon>
        <taxon>Betaproteobacteria</taxon>
        <taxon>Burkholderiales</taxon>
        <taxon>Comamonadaceae</taxon>
        <taxon>Comamonas</taxon>
    </lineage>
</organism>
<dbReference type="PROSITE" id="PS50885">
    <property type="entry name" value="HAMP"/>
    <property type="match status" value="1"/>
</dbReference>
<dbReference type="CDD" id="cd11386">
    <property type="entry name" value="MCP_signal"/>
    <property type="match status" value="1"/>
</dbReference>
<feature type="transmembrane region" description="Helical" evidence="4">
    <location>
        <begin position="12"/>
        <end position="32"/>
    </location>
</feature>
<dbReference type="EMBL" id="JBHSEW010000001">
    <property type="protein sequence ID" value="MFC4621022.1"/>
    <property type="molecule type" value="Genomic_DNA"/>
</dbReference>
<protein>
    <submittedName>
        <fullName evidence="7">Methyl-accepting chemotaxis protein</fullName>
    </submittedName>
</protein>
<dbReference type="CDD" id="cd19411">
    <property type="entry name" value="MCP2201-like_sensor"/>
    <property type="match status" value="1"/>
</dbReference>
<keyword evidence="1" id="KW-0488">Methylation</keyword>
<evidence type="ECO:0000256" key="4">
    <source>
        <dbReference type="SAM" id="Phobius"/>
    </source>
</evidence>
<dbReference type="InterPro" id="IPR051310">
    <property type="entry name" value="MCP_chemotaxis"/>
</dbReference>
<gene>
    <name evidence="7" type="ORF">ACFO3A_02170</name>
</gene>
<keyword evidence="4" id="KW-0472">Membrane</keyword>
<keyword evidence="4" id="KW-1133">Transmembrane helix</keyword>
<evidence type="ECO:0000256" key="3">
    <source>
        <dbReference type="PROSITE-ProRule" id="PRU00284"/>
    </source>
</evidence>
<dbReference type="CDD" id="cd06225">
    <property type="entry name" value="HAMP"/>
    <property type="match status" value="1"/>
</dbReference>
<dbReference type="Gene3D" id="1.10.287.950">
    <property type="entry name" value="Methyl-accepting chemotaxis protein"/>
    <property type="match status" value="1"/>
</dbReference>
<comment type="similarity">
    <text evidence="2">Belongs to the methyl-accepting chemotaxis (MCP) protein family.</text>
</comment>
<dbReference type="InterPro" id="IPR004089">
    <property type="entry name" value="MCPsignal_dom"/>
</dbReference>
<dbReference type="PROSITE" id="PS50111">
    <property type="entry name" value="CHEMOTAXIS_TRANSDUC_2"/>
    <property type="match status" value="1"/>
</dbReference>
<dbReference type="InterPro" id="IPR047347">
    <property type="entry name" value="YvaQ-like_sensor"/>
</dbReference>
<dbReference type="InterPro" id="IPR004090">
    <property type="entry name" value="Chemotax_Me-accpt_rcpt"/>
</dbReference>
<feature type="domain" description="HAMP" evidence="6">
    <location>
        <begin position="209"/>
        <end position="261"/>
    </location>
</feature>
<dbReference type="InterPro" id="IPR003660">
    <property type="entry name" value="HAMP_dom"/>
</dbReference>
<dbReference type="PRINTS" id="PR00260">
    <property type="entry name" value="CHEMTRNSDUCR"/>
</dbReference>
<keyword evidence="3" id="KW-0807">Transducer</keyword>
<accession>A0ABV9GSQ7</accession>
<name>A0ABV9GSQ7_9BURK</name>